<feature type="domain" description="Peptidoglycan binding-like" evidence="1">
    <location>
        <begin position="22"/>
        <end position="72"/>
    </location>
</feature>
<evidence type="ECO:0000313" key="2">
    <source>
        <dbReference type="EMBL" id="OKH35410.1"/>
    </source>
</evidence>
<dbReference type="InterPro" id="IPR009045">
    <property type="entry name" value="Zn_M74/Hedgehog-like"/>
</dbReference>
<name>A0A1U7IET0_9CYAN</name>
<reference evidence="2 3" key="1">
    <citation type="submission" date="2016-11" db="EMBL/GenBank/DDBJ databases">
        <title>Draft Genome Sequences of Nine Cyanobacterial Strains from Diverse Habitats.</title>
        <authorList>
            <person name="Zhu T."/>
            <person name="Hou S."/>
            <person name="Lu X."/>
            <person name="Hess W.R."/>
        </authorList>
    </citation>
    <scope>NUCLEOTIDE SEQUENCE [LARGE SCALE GENOMIC DNA]</scope>
    <source>
        <strain evidence="2 3">IAM M-71</strain>
    </source>
</reference>
<dbReference type="InterPro" id="IPR036366">
    <property type="entry name" value="PGBDSf"/>
</dbReference>
<dbReference type="Gene3D" id="1.10.101.10">
    <property type="entry name" value="PGBD-like superfamily/PGBD"/>
    <property type="match status" value="1"/>
</dbReference>
<dbReference type="EMBL" id="MRCE01000022">
    <property type="protein sequence ID" value="OKH35410.1"/>
    <property type="molecule type" value="Genomic_DNA"/>
</dbReference>
<dbReference type="OrthoDB" id="192249at2"/>
<dbReference type="SUPFAM" id="SSF47090">
    <property type="entry name" value="PGBD-like"/>
    <property type="match status" value="1"/>
</dbReference>
<dbReference type="Proteomes" id="UP000185860">
    <property type="component" value="Unassembled WGS sequence"/>
</dbReference>
<dbReference type="InterPro" id="IPR002477">
    <property type="entry name" value="Peptidoglycan-bd-like"/>
</dbReference>
<protein>
    <submittedName>
        <fullName evidence="2">Peptidoglycan-binding protein</fullName>
    </submittedName>
</protein>
<dbReference type="Pfam" id="PF01471">
    <property type="entry name" value="PG_binding_1"/>
    <property type="match status" value="1"/>
</dbReference>
<comment type="caution">
    <text evidence="2">The sequence shown here is derived from an EMBL/GenBank/DDBJ whole genome shotgun (WGS) entry which is preliminary data.</text>
</comment>
<organism evidence="2 3">
    <name type="scientific">[Phormidium ambiguum] IAM M-71</name>
    <dbReference type="NCBI Taxonomy" id="454136"/>
    <lineage>
        <taxon>Bacteria</taxon>
        <taxon>Bacillati</taxon>
        <taxon>Cyanobacteriota</taxon>
        <taxon>Cyanophyceae</taxon>
        <taxon>Oscillatoriophycideae</taxon>
        <taxon>Aerosakkonematales</taxon>
        <taxon>Aerosakkonemataceae</taxon>
        <taxon>Floridanema</taxon>
    </lineage>
</organism>
<dbReference type="AlphaFoldDB" id="A0A1U7IET0"/>
<dbReference type="RefSeq" id="WP_073595375.1">
    <property type="nucleotide sequence ID" value="NZ_MRCE01000022.1"/>
</dbReference>
<evidence type="ECO:0000313" key="3">
    <source>
        <dbReference type="Proteomes" id="UP000185860"/>
    </source>
</evidence>
<sequence>MAFNINVLKLETIRKGSTGLYVTAWQQFLQSKSFSIGAADGVFGTVTETATRNYQERNSLPVNGVVDTTTYRKALEQGYLFFVPNRTANMILNYLNFGITEIRDLQRSLNVIGTLVPALAIDGDFGARSVEGLGETYKKIDINFRPRLEQTLSTATKQKLGTDLPAALDNITEYARRLRQQLSGAHWVKFFPGSISIADLASPFRQRVQAFEQALRVAGARMVIAATYRPPQRAYLMHYAARISRGEIAPQNVPSYAGVSVDWVHYTNAGSVQAARDMVNAYGIGTNPVALTSRHTQGYAIDWEITWQGTLNVKNAQGRIVSIGTPRTSYQNSVLWQVGATYGVIHLRYDPPHWSIDGG</sequence>
<dbReference type="InterPro" id="IPR036365">
    <property type="entry name" value="PGBD-like_sf"/>
</dbReference>
<evidence type="ECO:0000259" key="1">
    <source>
        <dbReference type="Pfam" id="PF01471"/>
    </source>
</evidence>
<dbReference type="STRING" id="454136.NIES2119_20540"/>
<gene>
    <name evidence="2" type="ORF">NIES2119_20540</name>
</gene>
<dbReference type="SUPFAM" id="SSF55166">
    <property type="entry name" value="Hedgehog/DD-peptidase"/>
    <property type="match status" value="1"/>
</dbReference>
<accession>A0A1U7IET0</accession>
<proteinExistence type="predicted"/>